<dbReference type="Proteomes" id="UP000076964">
    <property type="component" value="Unassembled WGS sequence"/>
</dbReference>
<accession>A0A177E5J4</accession>
<evidence type="ECO:0000313" key="2">
    <source>
        <dbReference type="Proteomes" id="UP000076964"/>
    </source>
</evidence>
<organism evidence="1 2">
    <name type="scientific">Thermodesulfatator autotrophicus</name>
    <dbReference type="NCBI Taxonomy" id="1795632"/>
    <lineage>
        <taxon>Bacteria</taxon>
        <taxon>Pseudomonadati</taxon>
        <taxon>Thermodesulfobacteriota</taxon>
        <taxon>Thermodesulfobacteria</taxon>
        <taxon>Thermodesulfobacteriales</taxon>
        <taxon>Thermodesulfatatoraceae</taxon>
        <taxon>Thermodesulfatator</taxon>
    </lineage>
</organism>
<dbReference type="OrthoDB" id="3174546at2"/>
<dbReference type="SUPFAM" id="SSF52402">
    <property type="entry name" value="Adenine nucleotide alpha hydrolases-like"/>
    <property type="match status" value="1"/>
</dbReference>
<protein>
    <recommendedName>
        <fullName evidence="3">UspA domain-containing protein</fullName>
    </recommendedName>
</protein>
<reference evidence="1 2" key="1">
    <citation type="submission" date="2016-02" db="EMBL/GenBank/DDBJ databases">
        <title>Draft genome sequence of Thermodesulfatator sp. S606.</title>
        <authorList>
            <person name="Lai Q."/>
            <person name="Cao J."/>
            <person name="Dupont S."/>
            <person name="Shao Z."/>
            <person name="Jebbar M."/>
            <person name="Alain K."/>
        </authorList>
    </citation>
    <scope>NUCLEOTIDE SEQUENCE [LARGE SCALE GENOMIC DNA]</scope>
    <source>
        <strain evidence="1 2">S606</strain>
    </source>
</reference>
<evidence type="ECO:0008006" key="3">
    <source>
        <dbReference type="Google" id="ProtNLM"/>
    </source>
</evidence>
<comment type="caution">
    <text evidence="1">The sequence shown here is derived from an EMBL/GenBank/DDBJ whole genome shotgun (WGS) entry which is preliminary data.</text>
</comment>
<evidence type="ECO:0000313" key="1">
    <source>
        <dbReference type="EMBL" id="OAG26986.1"/>
    </source>
</evidence>
<keyword evidence="2" id="KW-1185">Reference proteome</keyword>
<sequence length="123" mass="14417">MVVCEGASFPERLLKQAFEMAQNMKTELIILNIFLQTMNAQDSKYAQKWREKFCLKAKEGLKPWKEKYPDVQVSQVVKFGEPLRVLEEFLMENKGIKYILTLKEVSVKEALAVKPYWAKSFKH</sequence>
<gene>
    <name evidence="1" type="ORF">TH606_09375</name>
</gene>
<dbReference type="Gene3D" id="3.40.50.12370">
    <property type="match status" value="1"/>
</dbReference>
<name>A0A177E5J4_9BACT</name>
<dbReference type="AlphaFoldDB" id="A0A177E5J4"/>
<dbReference type="EMBL" id="LSFI01000046">
    <property type="protein sequence ID" value="OAG26986.1"/>
    <property type="molecule type" value="Genomic_DNA"/>
</dbReference>
<proteinExistence type="predicted"/>
<dbReference type="RefSeq" id="WP_068543237.1">
    <property type="nucleotide sequence ID" value="NZ_LSFI01000046.1"/>
</dbReference>